<evidence type="ECO:0000256" key="3">
    <source>
        <dbReference type="ARBA" id="ARBA00022723"/>
    </source>
</evidence>
<evidence type="ECO:0000256" key="1">
    <source>
        <dbReference type="ARBA" id="ARBA00001947"/>
    </source>
</evidence>
<evidence type="ECO:0000313" key="7">
    <source>
        <dbReference type="EMBL" id="CAF3624048.1"/>
    </source>
</evidence>
<evidence type="ECO:0000256" key="6">
    <source>
        <dbReference type="ARBA" id="ARBA00023049"/>
    </source>
</evidence>
<dbReference type="InterPro" id="IPR024079">
    <property type="entry name" value="MetalloPept_cat_dom_sf"/>
</dbReference>
<dbReference type="GO" id="GO:0006508">
    <property type="term" value="P:proteolysis"/>
    <property type="evidence" value="ECO:0007669"/>
    <property type="project" value="UniProtKB-KW"/>
</dbReference>
<dbReference type="GO" id="GO:0046872">
    <property type="term" value="F:metal ion binding"/>
    <property type="evidence" value="ECO:0007669"/>
    <property type="project" value="UniProtKB-KW"/>
</dbReference>
<dbReference type="CDD" id="cd11375">
    <property type="entry name" value="Peptidase_M54"/>
    <property type="match status" value="1"/>
</dbReference>
<gene>
    <name evidence="7" type="ORF">FME351_LOCUS23088</name>
</gene>
<proteinExistence type="predicted"/>
<keyword evidence="6" id="KW-0482">Metalloprotease</keyword>
<protein>
    <recommendedName>
        <fullName evidence="9">Archaemetzincin-2</fullName>
    </recommendedName>
</protein>
<evidence type="ECO:0008006" key="9">
    <source>
        <dbReference type="Google" id="ProtNLM"/>
    </source>
</evidence>
<dbReference type="Proteomes" id="UP000663869">
    <property type="component" value="Unassembled WGS sequence"/>
</dbReference>
<sequence length="333" mass="38804">MSLLTKPHTKQKEFSLRKDNQHANVLGDTDKLNDDIRRAVTIGIDECFLSFPKPKPGDWVSLHQEKGQTVQEFERTKRTVPHTTYKTIYIQPIGPFDHPRAPSLETICEFSSNYFPGCELEILPQIEFSDFSKHLKTGKRINKYSKQPQYLAGFIIGHLKKMRRRERKNDRKELFCVGVTMADIYPEASWNFVYGLASIDDGIGIYSFARLDPVFPDIETARPCTDEERTLILRRAVGVFVHEVIHLFGLEHCIYYSCLMNGSESEEEMDRQPLYLCPVCLRKMYSAMGKEKQHFNVIQMYTKMLDGCKRLNLKTELEWYENRLNILNRTADN</sequence>
<evidence type="ECO:0000256" key="2">
    <source>
        <dbReference type="ARBA" id="ARBA00022670"/>
    </source>
</evidence>
<dbReference type="InterPro" id="IPR012962">
    <property type="entry name" value="Pept_M54_archaemetzincn"/>
</dbReference>
<organism evidence="7 8">
    <name type="scientific">Rotaria socialis</name>
    <dbReference type="NCBI Taxonomy" id="392032"/>
    <lineage>
        <taxon>Eukaryota</taxon>
        <taxon>Metazoa</taxon>
        <taxon>Spiralia</taxon>
        <taxon>Gnathifera</taxon>
        <taxon>Rotifera</taxon>
        <taxon>Eurotatoria</taxon>
        <taxon>Bdelloidea</taxon>
        <taxon>Philodinida</taxon>
        <taxon>Philodinidae</taxon>
        <taxon>Rotaria</taxon>
    </lineage>
</organism>
<keyword evidence="4" id="KW-0378">Hydrolase</keyword>
<reference evidence="7" key="1">
    <citation type="submission" date="2021-02" db="EMBL/GenBank/DDBJ databases">
        <authorList>
            <person name="Nowell W R."/>
        </authorList>
    </citation>
    <scope>NUCLEOTIDE SEQUENCE</scope>
</reference>
<keyword evidence="3" id="KW-0479">Metal-binding</keyword>
<dbReference type="Pfam" id="PF07998">
    <property type="entry name" value="Peptidase_M54"/>
    <property type="match status" value="1"/>
</dbReference>
<evidence type="ECO:0000313" key="8">
    <source>
        <dbReference type="Proteomes" id="UP000663869"/>
    </source>
</evidence>
<keyword evidence="5" id="KW-0862">Zinc</keyword>
<dbReference type="Gene3D" id="3.40.390.10">
    <property type="entry name" value="Collagenase (Catalytic Domain)"/>
    <property type="match status" value="1"/>
</dbReference>
<dbReference type="PANTHER" id="PTHR15910">
    <property type="entry name" value="ARCHAEMETZINCIN"/>
    <property type="match status" value="1"/>
</dbReference>
<dbReference type="AlphaFoldDB" id="A0A818PP89"/>
<evidence type="ECO:0000256" key="4">
    <source>
        <dbReference type="ARBA" id="ARBA00022801"/>
    </source>
</evidence>
<keyword evidence="2" id="KW-0645">Protease</keyword>
<dbReference type="PANTHER" id="PTHR15910:SF1">
    <property type="entry name" value="ARCHAEMETZINCIN-2"/>
    <property type="match status" value="1"/>
</dbReference>
<comment type="caution">
    <text evidence="7">The sequence shown here is derived from an EMBL/GenBank/DDBJ whole genome shotgun (WGS) entry which is preliminary data.</text>
</comment>
<dbReference type="EMBL" id="CAJNYU010003035">
    <property type="protein sequence ID" value="CAF3624048.1"/>
    <property type="molecule type" value="Genomic_DNA"/>
</dbReference>
<comment type="cofactor">
    <cofactor evidence="1">
        <name>Zn(2+)</name>
        <dbReference type="ChEBI" id="CHEBI:29105"/>
    </cofactor>
</comment>
<evidence type="ECO:0000256" key="5">
    <source>
        <dbReference type="ARBA" id="ARBA00022833"/>
    </source>
</evidence>
<dbReference type="GO" id="GO:0008237">
    <property type="term" value="F:metallopeptidase activity"/>
    <property type="evidence" value="ECO:0007669"/>
    <property type="project" value="UniProtKB-KW"/>
</dbReference>
<accession>A0A818PP89</accession>
<dbReference type="SUPFAM" id="SSF55486">
    <property type="entry name" value="Metalloproteases ('zincins'), catalytic domain"/>
    <property type="match status" value="1"/>
</dbReference>
<name>A0A818PP89_9BILA</name>